<evidence type="ECO:0000313" key="2">
    <source>
        <dbReference type="EMBL" id="TXK09872.1"/>
    </source>
</evidence>
<gene>
    <name evidence="2" type="ORF">FVP77_13385</name>
</gene>
<dbReference type="OrthoDB" id="3784033at2"/>
<dbReference type="RefSeq" id="WP_147895073.1">
    <property type="nucleotide sequence ID" value="NZ_BAAANR010000001.1"/>
</dbReference>
<dbReference type="PROSITE" id="PS51257">
    <property type="entry name" value="PROKAR_LIPOPROTEIN"/>
    <property type="match status" value="1"/>
</dbReference>
<sequence length="299" mass="30975">MRRRTARQRGAALLAGALALLALAGCAEAPHPSPSATALPNGITAAVVQLRGDVAARQAEVQIHNGADDTLIIGKVELEDDRLDGLAERVVAGETDIAPGRTVNVRVQLPPVNCDAADEGTTMLEVKFALGAADSIARMPVTDTLGFLSDLHRRECLADALAEVADVTLTGFTPADAGQLGALQVAVAPTGTGTAELVAVHPTPLLMYGIEGAAANHPIDLAVEPGSAATVLQIPLAPQRCDPHVVQEDKRGTVFTFDVVVDGVEGRADIAADPDLKAELLTWVADWCDFDAQGTDIPG</sequence>
<keyword evidence="1" id="KW-0732">Signal</keyword>
<organism evidence="2 3">
    <name type="scientific">Microbacterium hatanonis</name>
    <dbReference type="NCBI Taxonomy" id="404366"/>
    <lineage>
        <taxon>Bacteria</taxon>
        <taxon>Bacillati</taxon>
        <taxon>Actinomycetota</taxon>
        <taxon>Actinomycetes</taxon>
        <taxon>Micrococcales</taxon>
        <taxon>Microbacteriaceae</taxon>
        <taxon>Microbacterium</taxon>
    </lineage>
</organism>
<dbReference type="AlphaFoldDB" id="A0A5C8HX93"/>
<feature type="chain" id="PRO_5022709451" evidence="1">
    <location>
        <begin position="30"/>
        <end position="299"/>
    </location>
</feature>
<name>A0A5C8HX93_9MICO</name>
<comment type="caution">
    <text evidence="2">The sequence shown here is derived from an EMBL/GenBank/DDBJ whole genome shotgun (WGS) entry which is preliminary data.</text>
</comment>
<dbReference type="EMBL" id="VRSV01000002">
    <property type="protein sequence ID" value="TXK09872.1"/>
    <property type="molecule type" value="Genomic_DNA"/>
</dbReference>
<proteinExistence type="predicted"/>
<keyword evidence="3" id="KW-1185">Reference proteome</keyword>
<evidence type="ECO:0000256" key="1">
    <source>
        <dbReference type="SAM" id="SignalP"/>
    </source>
</evidence>
<protein>
    <submittedName>
        <fullName evidence="2">Uncharacterized protein</fullName>
    </submittedName>
</protein>
<dbReference type="Proteomes" id="UP000321034">
    <property type="component" value="Unassembled WGS sequence"/>
</dbReference>
<evidence type="ECO:0000313" key="3">
    <source>
        <dbReference type="Proteomes" id="UP000321034"/>
    </source>
</evidence>
<reference evidence="2 3" key="1">
    <citation type="submission" date="2019-08" db="EMBL/GenBank/DDBJ databases">
        <authorList>
            <person name="Dong K."/>
        </authorList>
    </citation>
    <scope>NUCLEOTIDE SEQUENCE [LARGE SCALE GENOMIC DNA]</scope>
    <source>
        <strain evidence="2 3">JCM14558</strain>
    </source>
</reference>
<feature type="signal peptide" evidence="1">
    <location>
        <begin position="1"/>
        <end position="29"/>
    </location>
</feature>
<accession>A0A5C8HX93</accession>